<dbReference type="Proteomes" id="UP000198959">
    <property type="component" value="Unassembled WGS sequence"/>
</dbReference>
<gene>
    <name evidence="2" type="ORF">GA0074692_0853</name>
</gene>
<evidence type="ECO:0000256" key="1">
    <source>
        <dbReference type="SAM" id="MobiDB-lite"/>
    </source>
</evidence>
<feature type="region of interest" description="Disordered" evidence="1">
    <location>
        <begin position="41"/>
        <end position="66"/>
    </location>
</feature>
<accession>A0A1C6RTL1</accession>
<dbReference type="AlphaFoldDB" id="A0A1C6RTL1"/>
<organism evidence="2 3">
    <name type="scientific">Micromonospora pallida</name>
    <dbReference type="NCBI Taxonomy" id="145854"/>
    <lineage>
        <taxon>Bacteria</taxon>
        <taxon>Bacillati</taxon>
        <taxon>Actinomycetota</taxon>
        <taxon>Actinomycetes</taxon>
        <taxon>Micromonosporales</taxon>
        <taxon>Micromonosporaceae</taxon>
        <taxon>Micromonospora</taxon>
    </lineage>
</organism>
<evidence type="ECO:0000313" key="2">
    <source>
        <dbReference type="EMBL" id="SCL20375.1"/>
    </source>
</evidence>
<evidence type="ECO:0000313" key="3">
    <source>
        <dbReference type="Proteomes" id="UP000198959"/>
    </source>
</evidence>
<proteinExistence type="predicted"/>
<name>A0A1C6RTL1_9ACTN</name>
<protein>
    <submittedName>
        <fullName evidence="2">Uncharacterized protein</fullName>
    </submittedName>
</protein>
<sequence>MDRQGYVVGIRLERGDSTVGAMNPERRRRLVALGEWHREWTARHESSTPFDPSSRPEGSDYAQHHVTLDADGAAQDEFFARANHIMGIDR</sequence>
<keyword evidence="3" id="KW-1185">Reference proteome</keyword>
<reference evidence="3" key="1">
    <citation type="submission" date="2016-06" db="EMBL/GenBank/DDBJ databases">
        <authorList>
            <person name="Varghese N."/>
            <person name="Submissions Spin"/>
        </authorList>
    </citation>
    <scope>NUCLEOTIDE SEQUENCE [LARGE SCALE GENOMIC DNA]</scope>
    <source>
        <strain evidence="3">DSM 43817</strain>
    </source>
</reference>
<dbReference type="EMBL" id="FMHW01000002">
    <property type="protein sequence ID" value="SCL20375.1"/>
    <property type="molecule type" value="Genomic_DNA"/>
</dbReference>